<evidence type="ECO:0000256" key="1">
    <source>
        <dbReference type="ARBA" id="ARBA00022999"/>
    </source>
</evidence>
<keyword evidence="1" id="KW-0727">SH2 domain</keyword>
<dbReference type="PANTHER" id="PTHR11801">
    <property type="entry name" value="SIGNAL TRANSDUCER AND ACTIVATOR OF TRANSCRIPTION"/>
    <property type="match status" value="1"/>
</dbReference>
<dbReference type="InterPro" id="IPR001217">
    <property type="entry name" value="STAT"/>
</dbReference>
<dbReference type="Gene3D" id="1.10.532.10">
    <property type="entry name" value="STAT transcription factor, N-terminal domain"/>
    <property type="match status" value="1"/>
</dbReference>
<proteinExistence type="predicted"/>
<feature type="domain" description="STAT transcription factor protein interaction" evidence="2">
    <location>
        <begin position="2"/>
        <end position="105"/>
    </location>
</feature>
<dbReference type="OrthoDB" id="19300at2759"/>
<dbReference type="InterPro" id="IPR013799">
    <property type="entry name" value="STAT_TF_prot_interaction"/>
</dbReference>
<dbReference type="SUPFAM" id="SSF48092">
    <property type="entry name" value="Transcription factor STAT-4 N-domain"/>
    <property type="match status" value="1"/>
</dbReference>
<dbReference type="Pfam" id="PF02865">
    <property type="entry name" value="STAT_int"/>
    <property type="match status" value="1"/>
</dbReference>
<name>A0A7R9FSG0_9CRUS</name>
<dbReference type="Proteomes" id="UP000677054">
    <property type="component" value="Unassembled WGS sequence"/>
</dbReference>
<dbReference type="EMBL" id="CAJPEV010005728">
    <property type="protein sequence ID" value="CAG0903451.1"/>
    <property type="molecule type" value="Genomic_DNA"/>
</dbReference>
<dbReference type="EMBL" id="LR905245">
    <property type="protein sequence ID" value="CAD7253365.1"/>
    <property type="molecule type" value="Genomic_DNA"/>
</dbReference>
<dbReference type="SMART" id="SM00964">
    <property type="entry name" value="STAT_int"/>
    <property type="match status" value="1"/>
</dbReference>
<reference evidence="3" key="1">
    <citation type="submission" date="2020-11" db="EMBL/GenBank/DDBJ databases">
        <authorList>
            <person name="Tran Van P."/>
        </authorList>
    </citation>
    <scope>NUCLEOTIDE SEQUENCE</scope>
</reference>
<evidence type="ECO:0000259" key="2">
    <source>
        <dbReference type="SMART" id="SM00964"/>
    </source>
</evidence>
<dbReference type="GO" id="GO:0003700">
    <property type="term" value="F:DNA-binding transcription factor activity"/>
    <property type="evidence" value="ECO:0007669"/>
    <property type="project" value="InterPro"/>
</dbReference>
<dbReference type="GO" id="GO:0007165">
    <property type="term" value="P:signal transduction"/>
    <property type="evidence" value="ECO:0007669"/>
    <property type="project" value="InterPro"/>
</dbReference>
<protein>
    <recommendedName>
        <fullName evidence="2">STAT transcription factor protein interaction domain-containing protein</fullName>
    </recommendedName>
</protein>
<dbReference type="InterPro" id="IPR036535">
    <property type="entry name" value="STAT_N_sf"/>
</dbReference>
<organism evidence="3">
    <name type="scientific">Darwinula stevensoni</name>
    <dbReference type="NCBI Taxonomy" id="69355"/>
    <lineage>
        <taxon>Eukaryota</taxon>
        <taxon>Metazoa</taxon>
        <taxon>Ecdysozoa</taxon>
        <taxon>Arthropoda</taxon>
        <taxon>Crustacea</taxon>
        <taxon>Oligostraca</taxon>
        <taxon>Ostracoda</taxon>
        <taxon>Podocopa</taxon>
        <taxon>Podocopida</taxon>
        <taxon>Darwinulocopina</taxon>
        <taxon>Darwinuloidea</taxon>
        <taxon>Darwinulidae</taxon>
        <taxon>Darwinula</taxon>
    </lineage>
</organism>
<gene>
    <name evidence="3" type="ORF">DSTB1V02_LOCUS13115</name>
</gene>
<sequence>MALWAKIQELPADTFLQVQALYHPDHFPIEVRHYLANWIEEQNWSEIAQDGPGEERASALVSALIRELQRAQGAVEGANFVARIKLAEAIASFAVSGIFAVDGRNLKK</sequence>
<evidence type="ECO:0000313" key="3">
    <source>
        <dbReference type="EMBL" id="CAD7253365.1"/>
    </source>
</evidence>
<evidence type="ECO:0000313" key="4">
    <source>
        <dbReference type="Proteomes" id="UP000677054"/>
    </source>
</evidence>
<dbReference type="AlphaFoldDB" id="A0A7R9FSG0"/>
<accession>A0A7R9FSG0</accession>
<keyword evidence="4" id="KW-1185">Reference proteome</keyword>